<dbReference type="Pfam" id="PF13018">
    <property type="entry name" value="ESPR"/>
    <property type="match status" value="1"/>
</dbReference>
<dbReference type="EMBL" id="JADIKJ010000015">
    <property type="protein sequence ID" value="MFK2901550.1"/>
    <property type="molecule type" value="Genomic_DNA"/>
</dbReference>
<keyword evidence="1" id="KW-0732">Signal</keyword>
<dbReference type="InterPro" id="IPR013425">
    <property type="entry name" value="Autotrns_rpt"/>
</dbReference>
<dbReference type="InterPro" id="IPR012332">
    <property type="entry name" value="Autotransporter_pectin_lyase_C"/>
</dbReference>
<comment type="caution">
    <text evidence="3">The sequence shown here is derived from an EMBL/GenBank/DDBJ whole genome shotgun (WGS) entry which is preliminary data.</text>
</comment>
<organism evidence="3 4">
    <name type="scientific">Dyella jejuensis</name>
    <dbReference type="NCBI Taxonomy" id="1432009"/>
    <lineage>
        <taxon>Bacteria</taxon>
        <taxon>Pseudomonadati</taxon>
        <taxon>Pseudomonadota</taxon>
        <taxon>Gammaproteobacteria</taxon>
        <taxon>Lysobacterales</taxon>
        <taxon>Rhodanobacteraceae</taxon>
        <taxon>Dyella</taxon>
    </lineage>
</organism>
<dbReference type="Pfam" id="PF12951">
    <property type="entry name" value="PATR"/>
    <property type="match status" value="18"/>
</dbReference>
<evidence type="ECO:0000313" key="4">
    <source>
        <dbReference type="Proteomes" id="UP001620461"/>
    </source>
</evidence>
<dbReference type="InterPro" id="IPR024973">
    <property type="entry name" value="ESPR"/>
</dbReference>
<sequence length="2627" mass="256157">MNRNIFSLVFNKARNMLVVAPEIAKGAHKSSRRKSPSVQVSAPKLMFALASQALVAILVIADVPVAHAQSAATNAGFETGDLTGWTAGGGTGTQSSSAYSSSGVGVSVVTGMTSFDSTAGSEPGEYSWTVDPYGSYMASLQATDTLSSGNSFATAMTALGLSSSSSSAISSSLGGTVTNAAWITQSLNLTAGQTITMAWQYISTDYEPFNDGSITSLVNETDPSNLASVNNETAQYALLGATNTGTGNYATGSYGATGWEISTYTVSETGTYLLGFASFNLSDEVNSPILFVDQQPGTTYNNGVLFNPIQPNAGSSAPTTPPASIVIDTAQPYYGSSTLGSASSATFDGGTLKIDQTDPTITQDFSIDATNGIIDQAGQNSVFSGTISDATDGTPGALTITNSGDGGSVTLSGDNTYSGGTTITGGSTVMISSANNLGSGAVTLDNGTLTMTAGMTDDHDYALASGGGTIDVDGNNVTLQGGVSGSGSLTLANSGSGGALTLAGTNTYTGATNINSGATLALSGVSSIAGSSDVTNNGTFDISGADGAESITSLGGDGTVNLGSNNLALTNASDNFSGSIQGIGGIAVDGGTETLSGINTYDGGTSLNGGTLQVSSDGNMGDISGWLSFNGGTLENTASFTTARNINLLGDANFNTDAGTTLTDTAGAITGSGSINKLGAGTLILGADDATGGVNVNAGSLQLTQASTYSGATNVASGATLALTGNGSIANSSVVNDNGTFDISNANGAVNVSTLSGSGSVLLGNNNLALTNANGTFSGTIAGNGGLAVDYGSETLTGANTYTGDTTLNGGTLQVSADDNLGASSGALDFNGGTLENTASFTTARNINLLGDANFNTDAGTTLTDTAGAITGSGSINKLGAGTLILGADDATGGVNVNAGSLQLTQASTYSGATNVASGTTLALTGNGSIANSSVVNDNGMFDISGAGQDETIASLAGSSTGTVNLGGRNLNLTNADDNFAGSIQGTGSLSVTSGTETLSGSNSYLGATTIGNGATLALSGSGSLSSDALSAGVVDNGTFDISNASGTENVSTLSGSGTVSLGNNSLALTNASGTFSGSIAGNGGVVVDYGPETLTGASTYTGGTDIQGGSLIVNADNNLGAASGSLTFGNAELENTASFTSTRDINVIGTANFNTDTGTTLTDTAGAITGAGDINKLGNGTLVLGAIDTTGNVGVSAGTLQVTGQSTYSGWNSIASGATLALTGNGSIANSSVDAEGTFDVSGANGSQSIAGLLGSGTVNLGSNNLTLTNTDYQFAGTINGTGGIAVDGGVEELSGNNTYSGGTTIQNAALLVSSDANLGDASGGLTFNGGVLESTATLTTTRDIAMDGAATFNVDSGTTLTDIAGQITGSGPIEKEGTGTLVLGADHSTGGVIVGQGTLQLTGASTDTDGVNVANGATLALTGNGSIAAASGVQNDGTLDISGVNGGASITTLSGAGTVNLGNNGLSLTNANGIYSGTINGNGGVTLDNGVEELSGNNSYTGGTTLTGGTLMVSSDANLGDANGALNFNGGTLENTASFTTTRNVNASGAVNIDTDAGTTLTDTAGTITGNGPITKLGAGTLVLGADNSSGGLNVGAGTVQLTGASTDTGATQIASGATLAITGNGSDASASSIDNSGTFDISGANNAQSIASLAGNGSVNLGNNGLTLTNANGNFSGTIGGSGGVTLNGGTEELSGANTYTGGTTLNGGTLAVSSDANLGDASGALNFNGGTLESTASFTTTRNVNATGAVNIDTDAGTTLTDAAGAITGNGPITKLGAGTLVLGADNSTGGLNVGGGTLQLTGASADAGAVNIATGATLAVTGNGSEASASSINNSGTFDVSGANGAQSIVSLAGNGTVNLGNNGLTLTNANGNFGGNINGQGGVTLSGGTEVLGGNNSYTGGTTLNGGNLVVSSDANLGASGTPVTFNGGTLTVTQSMNTSRNLVIDNGGADFNTLTGVTVTDSGNISGAGGLVKTGAGTLIVSGDNTFTGGTLIDGGVVQIDTGSSLGAGTILLNGGTLQTTASLNNNQNVVVSGNAGVNVDAGTTTVMAGDIEEASGSGCFVKSGTGTLNLTGRAVLANGTCVQNGMLRANGDLVSNVTVDAPGELRGVGVIEGPIDVSGRLAPGNSPGTLTVTGTVTMHAGSTYEEDIDGLGTGTGAGNYSRLILTGANSQFVADGTLVPLLRGITGNASNTYTPTVGDVYQIVVAQGGIVGQFSALTQPAGLAPNTRLVAFYNVNDNHSIELGVLPTSYAGLLATSGANRNALSAAYALDQAVNLQAGGTASSGQSELLYAIADAKADQLGSVMTALAGEVYADEAAAARADGLAIQSDTLGHLSTDDSDVAGEQSGHLAWANVSHDGNRWSGDAQASGFQTGTNQTSVGTDVYAGYGTVVGLAASNHDTTVNAGLAQGSIRGNSGIVYGQQAIASVLVDGVVSYGHDTWITRRPDPTGAAGSLYSRTGGNDTMADLTARMPISLSSLHIEPYASVIWQQFERGSMSETGSSPAALQVSGLSATGTRALLGVNIGSNQQSPLSSEVTYRLGAALGRDSRGLLSPDVQSTLEGESFDTRSADIGRNFVQLNANGTIRLSHSAYLYGGVTDELGTRRSSYGVTAGLRVSF</sequence>
<accession>A0ABW8JP65</accession>
<dbReference type="SUPFAM" id="SSF103515">
    <property type="entry name" value="Autotransporter"/>
    <property type="match status" value="1"/>
</dbReference>
<name>A0ABW8JP65_9GAMM</name>
<dbReference type="InterPro" id="IPR011050">
    <property type="entry name" value="Pectin_lyase_fold/virulence"/>
</dbReference>
<gene>
    <name evidence="3" type="ORF">ISP15_14505</name>
</gene>
<dbReference type="NCBIfam" id="TIGR02601">
    <property type="entry name" value="autotrns_rpt"/>
    <property type="match status" value="4"/>
</dbReference>
<reference evidence="3 4" key="1">
    <citation type="submission" date="2020-10" db="EMBL/GenBank/DDBJ databases">
        <title>Phylogeny of dyella-like bacteria.</title>
        <authorList>
            <person name="Fu J."/>
        </authorList>
    </citation>
    <scope>NUCLEOTIDE SEQUENCE [LARGE SCALE GENOMIC DNA]</scope>
    <source>
        <strain evidence="3 4">JP1</strain>
    </source>
</reference>
<dbReference type="SUPFAM" id="SSF51126">
    <property type="entry name" value="Pectin lyase-like"/>
    <property type="match status" value="4"/>
</dbReference>
<protein>
    <submittedName>
        <fullName evidence="3">Autotransporter-associated beta strand repeat-containing protein</fullName>
    </submittedName>
</protein>
<evidence type="ECO:0000259" key="2">
    <source>
        <dbReference type="PROSITE" id="PS51208"/>
    </source>
</evidence>
<dbReference type="SMART" id="SM00869">
    <property type="entry name" value="Autotransporter"/>
    <property type="match status" value="1"/>
</dbReference>
<feature type="domain" description="Autotransporter" evidence="2">
    <location>
        <begin position="2352"/>
        <end position="2627"/>
    </location>
</feature>
<evidence type="ECO:0000256" key="1">
    <source>
        <dbReference type="ARBA" id="ARBA00022729"/>
    </source>
</evidence>
<dbReference type="Proteomes" id="UP001620461">
    <property type="component" value="Unassembled WGS sequence"/>
</dbReference>
<dbReference type="InterPro" id="IPR036709">
    <property type="entry name" value="Autotransporte_beta_dom_sf"/>
</dbReference>
<proteinExistence type="predicted"/>
<dbReference type="PROSITE" id="PS51208">
    <property type="entry name" value="AUTOTRANSPORTER"/>
    <property type="match status" value="1"/>
</dbReference>
<dbReference type="InterPro" id="IPR005546">
    <property type="entry name" value="Autotransporte_beta"/>
</dbReference>
<evidence type="ECO:0000313" key="3">
    <source>
        <dbReference type="EMBL" id="MFK2901550.1"/>
    </source>
</evidence>
<dbReference type="Gene3D" id="2.160.20.20">
    <property type="match status" value="1"/>
</dbReference>
<keyword evidence="4" id="KW-1185">Reference proteome</keyword>